<name>A0AA37SPL9_9BACT</name>
<comment type="caution">
    <text evidence="1">The sequence shown here is derived from an EMBL/GenBank/DDBJ whole genome shotgun (WGS) entry which is preliminary data.</text>
</comment>
<evidence type="ECO:0000313" key="2">
    <source>
        <dbReference type="Proteomes" id="UP001156666"/>
    </source>
</evidence>
<sequence>MRLIPIAIGLLLFAACNVEPVAIEYNHDECAYCKMKISDVRFGAEMVTKKGKIFKFDSAECLIRSYNENSDQQYAHVIVSDYSRPHTLIDALPASFLISDQIPSPMGGNLSAYEDADNANKILKQKGGELFTFDQIVAKYKLQYK</sequence>
<dbReference type="SUPFAM" id="SSF160387">
    <property type="entry name" value="NosL/MerB-like"/>
    <property type="match status" value="1"/>
</dbReference>
<dbReference type="PANTHER" id="PTHR41247">
    <property type="entry name" value="HTH-TYPE TRANSCRIPTIONAL REPRESSOR YCNK"/>
    <property type="match status" value="1"/>
</dbReference>
<dbReference type="PROSITE" id="PS51257">
    <property type="entry name" value="PROKAR_LIPOPROTEIN"/>
    <property type="match status" value="1"/>
</dbReference>
<organism evidence="1 2">
    <name type="scientific">Portibacter lacus</name>
    <dbReference type="NCBI Taxonomy" id="1099794"/>
    <lineage>
        <taxon>Bacteria</taxon>
        <taxon>Pseudomonadati</taxon>
        <taxon>Bacteroidota</taxon>
        <taxon>Saprospiria</taxon>
        <taxon>Saprospirales</taxon>
        <taxon>Haliscomenobacteraceae</taxon>
        <taxon>Portibacter</taxon>
    </lineage>
</organism>
<evidence type="ECO:0000313" key="1">
    <source>
        <dbReference type="EMBL" id="GLR17605.1"/>
    </source>
</evidence>
<reference evidence="1" key="2">
    <citation type="submission" date="2023-01" db="EMBL/GenBank/DDBJ databases">
        <title>Draft genome sequence of Portibacter lacus strain NBRC 108769.</title>
        <authorList>
            <person name="Sun Q."/>
            <person name="Mori K."/>
        </authorList>
    </citation>
    <scope>NUCLEOTIDE SEQUENCE</scope>
    <source>
        <strain evidence="1">NBRC 108769</strain>
    </source>
</reference>
<dbReference type="Pfam" id="PF05573">
    <property type="entry name" value="NosL"/>
    <property type="match status" value="1"/>
</dbReference>
<proteinExistence type="predicted"/>
<dbReference type="InterPro" id="IPR008719">
    <property type="entry name" value="N2O_reductase_NosL"/>
</dbReference>
<keyword evidence="2" id="KW-1185">Reference proteome</keyword>
<reference evidence="1" key="1">
    <citation type="journal article" date="2014" name="Int. J. Syst. Evol. Microbiol.">
        <title>Complete genome sequence of Corynebacterium casei LMG S-19264T (=DSM 44701T), isolated from a smear-ripened cheese.</title>
        <authorList>
            <consortium name="US DOE Joint Genome Institute (JGI-PGF)"/>
            <person name="Walter F."/>
            <person name="Albersmeier A."/>
            <person name="Kalinowski J."/>
            <person name="Ruckert C."/>
        </authorList>
    </citation>
    <scope>NUCLEOTIDE SEQUENCE</scope>
    <source>
        <strain evidence="1">NBRC 108769</strain>
    </source>
</reference>
<protein>
    <submittedName>
        <fullName evidence="1">Uncharacterized protein</fullName>
    </submittedName>
</protein>
<accession>A0AA37SPL9</accession>
<dbReference type="PANTHER" id="PTHR41247:SF1">
    <property type="entry name" value="HTH-TYPE TRANSCRIPTIONAL REPRESSOR YCNK"/>
    <property type="match status" value="1"/>
</dbReference>
<gene>
    <name evidence="1" type="ORF">GCM10007940_22200</name>
</gene>
<dbReference type="Proteomes" id="UP001156666">
    <property type="component" value="Unassembled WGS sequence"/>
</dbReference>
<dbReference type="AlphaFoldDB" id="A0AA37SPL9"/>
<dbReference type="RefSeq" id="WP_235291275.1">
    <property type="nucleotide sequence ID" value="NZ_BSOH01000014.1"/>
</dbReference>
<dbReference type="EMBL" id="BSOH01000014">
    <property type="protein sequence ID" value="GLR17605.1"/>
    <property type="molecule type" value="Genomic_DNA"/>
</dbReference>